<keyword evidence="3" id="KW-1185">Reference proteome</keyword>
<evidence type="ECO:0000313" key="3">
    <source>
        <dbReference type="Proteomes" id="UP000252519"/>
    </source>
</evidence>
<gene>
    <name evidence="2" type="ORF">ANCCAN_13061</name>
</gene>
<comment type="caution">
    <text evidence="2">The sequence shown here is derived from an EMBL/GenBank/DDBJ whole genome shotgun (WGS) entry which is preliminary data.</text>
</comment>
<dbReference type="AlphaFoldDB" id="A0A368G9D8"/>
<dbReference type="Proteomes" id="UP000252519">
    <property type="component" value="Unassembled WGS sequence"/>
</dbReference>
<sequence>MHPVRSAGFFGALELLDGRNHCSLARSIPWATADTNYECDCTRCWDTVAATESLDWITVSLMECPLRFNDTTIRKRIANWINEECGASLNCGLKEQLDKDHVVIGHFECEEEKNELRLVALLNDSRGLTQVHIRKSDCEMDRQRTPCPSTWTGAAVKGASSFVFTPFRNSRRDSSPAPERNSSVKNGHQQYSTASSRCSSRLHPADTIVNLFFSSLRELGSYSKGGMAP</sequence>
<dbReference type="EMBL" id="JOJR01000254">
    <property type="protein sequence ID" value="RCN41001.1"/>
    <property type="molecule type" value="Genomic_DNA"/>
</dbReference>
<proteinExistence type="predicted"/>
<feature type="region of interest" description="Disordered" evidence="1">
    <location>
        <begin position="167"/>
        <end position="199"/>
    </location>
</feature>
<organism evidence="2 3">
    <name type="scientific">Ancylostoma caninum</name>
    <name type="common">Dog hookworm</name>
    <dbReference type="NCBI Taxonomy" id="29170"/>
    <lineage>
        <taxon>Eukaryota</taxon>
        <taxon>Metazoa</taxon>
        <taxon>Ecdysozoa</taxon>
        <taxon>Nematoda</taxon>
        <taxon>Chromadorea</taxon>
        <taxon>Rhabditida</taxon>
        <taxon>Rhabditina</taxon>
        <taxon>Rhabditomorpha</taxon>
        <taxon>Strongyloidea</taxon>
        <taxon>Ancylostomatidae</taxon>
        <taxon>Ancylostomatinae</taxon>
        <taxon>Ancylostoma</taxon>
    </lineage>
</organism>
<evidence type="ECO:0000313" key="2">
    <source>
        <dbReference type="EMBL" id="RCN41001.1"/>
    </source>
</evidence>
<feature type="compositionally biased region" description="Polar residues" evidence="1">
    <location>
        <begin position="180"/>
        <end position="199"/>
    </location>
</feature>
<reference evidence="2 3" key="1">
    <citation type="submission" date="2014-10" db="EMBL/GenBank/DDBJ databases">
        <title>Draft genome of the hookworm Ancylostoma caninum.</title>
        <authorList>
            <person name="Mitreva M."/>
        </authorList>
    </citation>
    <scope>NUCLEOTIDE SEQUENCE [LARGE SCALE GENOMIC DNA]</scope>
    <source>
        <strain evidence="2 3">Baltimore</strain>
    </source>
</reference>
<name>A0A368G9D8_ANCCA</name>
<accession>A0A368G9D8</accession>
<evidence type="ECO:0000256" key="1">
    <source>
        <dbReference type="SAM" id="MobiDB-lite"/>
    </source>
</evidence>
<dbReference type="OrthoDB" id="5864341at2759"/>
<protein>
    <submittedName>
        <fullName evidence="2">Uncharacterized protein</fullName>
    </submittedName>
</protein>